<feature type="domain" description="AMP-dependent synthetase/ligase" evidence="1">
    <location>
        <begin position="10"/>
        <end position="350"/>
    </location>
</feature>
<dbReference type="Pfam" id="PF13193">
    <property type="entry name" value="AMP-binding_C"/>
    <property type="match status" value="1"/>
</dbReference>
<dbReference type="InterPro" id="IPR050237">
    <property type="entry name" value="ATP-dep_AMP-bd_enzyme"/>
</dbReference>
<protein>
    <submittedName>
        <fullName evidence="3">AMP-binding protein</fullName>
    </submittedName>
</protein>
<evidence type="ECO:0000313" key="4">
    <source>
        <dbReference type="Proteomes" id="UP001595528"/>
    </source>
</evidence>
<feature type="domain" description="AMP-binding enzyme C-terminal" evidence="2">
    <location>
        <begin position="400"/>
        <end position="473"/>
    </location>
</feature>
<dbReference type="InterPro" id="IPR020845">
    <property type="entry name" value="AMP-binding_CS"/>
</dbReference>
<dbReference type="InterPro" id="IPR042099">
    <property type="entry name" value="ANL_N_sf"/>
</dbReference>
<dbReference type="Proteomes" id="UP001595528">
    <property type="component" value="Unassembled WGS sequence"/>
</dbReference>
<name>A0ABV7L0I2_9PROT</name>
<dbReference type="InterPro" id="IPR000873">
    <property type="entry name" value="AMP-dep_synth/lig_dom"/>
</dbReference>
<dbReference type="Gene3D" id="3.30.300.30">
    <property type="match status" value="1"/>
</dbReference>
<dbReference type="InterPro" id="IPR025110">
    <property type="entry name" value="AMP-bd_C"/>
</dbReference>
<dbReference type="PANTHER" id="PTHR43767:SF7">
    <property type="entry name" value="MEDIUM_LONG-CHAIN-FATTY-ACID--COA LIGASE FADD8"/>
    <property type="match status" value="1"/>
</dbReference>
<dbReference type="InterPro" id="IPR045851">
    <property type="entry name" value="AMP-bd_C_sf"/>
</dbReference>
<accession>A0ABV7L0I2</accession>
<sequence length="491" mass="53471">MDMQIGQMIRTAAQRFGDAPALECEGRVMSFAEFDAATDRLGNALLAKGLRPGDRVGVLQPNSIECLVAYYCLAKAGLVRVPLNHRDTPEDHAYKLDYAGCRAVLHDDTVALDAEMSFGLEEMARLIADADPAPCAVDREMEAPLRLGFTGGTTGRPKAVTLTTRGEVAEIANFMIDLLPDIRAGQTMLHAAPIAHASGAFFLPHLLRGAKALVMPKFDPARFLELSEASQASTTFIVPTMLSMILEEPGIDRLQHNYSRLCYGAAPMAPALLERGMAVFGQVFAQTYGQAESPMVITCLKPEEHDRIGSAGRPYTLVEAAVVDDDDRPLPPGEAGEIVCRGLQTMAYYWERPEETAKVFRNGWLHTGDIGRTDEDGFFYLIDRKNDLLISGGYNVYPREVEDALLAVEGVTEAAVVGLPDEKWGDRVHAVIAGRPGLDGAAVLAAAKERLAGYKRPRGIEIWPELPKSAAGKILRRKVRERLQDQTGQGA</sequence>
<dbReference type="Pfam" id="PF00501">
    <property type="entry name" value="AMP-binding"/>
    <property type="match status" value="1"/>
</dbReference>
<evidence type="ECO:0000313" key="3">
    <source>
        <dbReference type="EMBL" id="MFC3228151.1"/>
    </source>
</evidence>
<comment type="caution">
    <text evidence="3">The sequence shown here is derived from an EMBL/GenBank/DDBJ whole genome shotgun (WGS) entry which is preliminary data.</text>
</comment>
<proteinExistence type="predicted"/>
<dbReference type="RefSeq" id="WP_379900996.1">
    <property type="nucleotide sequence ID" value="NZ_JBHRTR010000028.1"/>
</dbReference>
<evidence type="ECO:0000259" key="1">
    <source>
        <dbReference type="Pfam" id="PF00501"/>
    </source>
</evidence>
<keyword evidence="4" id="KW-1185">Reference proteome</keyword>
<dbReference type="PROSITE" id="PS00455">
    <property type="entry name" value="AMP_BINDING"/>
    <property type="match status" value="1"/>
</dbReference>
<dbReference type="EMBL" id="JBHRTR010000028">
    <property type="protein sequence ID" value="MFC3228151.1"/>
    <property type="molecule type" value="Genomic_DNA"/>
</dbReference>
<dbReference type="SUPFAM" id="SSF56801">
    <property type="entry name" value="Acetyl-CoA synthetase-like"/>
    <property type="match status" value="1"/>
</dbReference>
<dbReference type="PANTHER" id="PTHR43767">
    <property type="entry name" value="LONG-CHAIN-FATTY-ACID--COA LIGASE"/>
    <property type="match status" value="1"/>
</dbReference>
<reference evidence="4" key="1">
    <citation type="journal article" date="2019" name="Int. J. Syst. Evol. Microbiol.">
        <title>The Global Catalogue of Microorganisms (GCM) 10K type strain sequencing project: providing services to taxonomists for standard genome sequencing and annotation.</title>
        <authorList>
            <consortium name="The Broad Institute Genomics Platform"/>
            <consortium name="The Broad Institute Genome Sequencing Center for Infectious Disease"/>
            <person name="Wu L."/>
            <person name="Ma J."/>
        </authorList>
    </citation>
    <scope>NUCLEOTIDE SEQUENCE [LARGE SCALE GENOMIC DNA]</scope>
    <source>
        <strain evidence="4">KCTC 42964</strain>
    </source>
</reference>
<gene>
    <name evidence="3" type="ORF">ACFOGJ_12975</name>
</gene>
<evidence type="ECO:0000259" key="2">
    <source>
        <dbReference type="Pfam" id="PF13193"/>
    </source>
</evidence>
<organism evidence="3 4">
    <name type="scientific">Marinibaculum pumilum</name>
    <dbReference type="NCBI Taxonomy" id="1766165"/>
    <lineage>
        <taxon>Bacteria</taxon>
        <taxon>Pseudomonadati</taxon>
        <taxon>Pseudomonadota</taxon>
        <taxon>Alphaproteobacteria</taxon>
        <taxon>Rhodospirillales</taxon>
        <taxon>Rhodospirillaceae</taxon>
        <taxon>Marinibaculum</taxon>
    </lineage>
</organism>
<dbReference type="Gene3D" id="3.40.50.12780">
    <property type="entry name" value="N-terminal domain of ligase-like"/>
    <property type="match status" value="1"/>
</dbReference>